<dbReference type="InterPro" id="IPR004843">
    <property type="entry name" value="Calcineurin-like_PHP"/>
</dbReference>
<keyword evidence="3" id="KW-1185">Reference proteome</keyword>
<evidence type="ECO:0000313" key="3">
    <source>
        <dbReference type="Proteomes" id="UP000190814"/>
    </source>
</evidence>
<dbReference type="STRING" id="39495.SAMN02745111_02175"/>
<dbReference type="OrthoDB" id="2033705at2"/>
<name>A0A1T4W395_9FIRM</name>
<dbReference type="Proteomes" id="UP000190814">
    <property type="component" value="Unassembled WGS sequence"/>
</dbReference>
<reference evidence="2 3" key="1">
    <citation type="submission" date="2017-02" db="EMBL/GenBank/DDBJ databases">
        <authorList>
            <person name="Peterson S.W."/>
        </authorList>
    </citation>
    <scope>NUCLEOTIDE SEQUENCE [LARGE SCALE GENOMIC DNA]</scope>
    <source>
        <strain evidence="2 3">ATCC 35992</strain>
    </source>
</reference>
<dbReference type="RefSeq" id="WP_078767001.1">
    <property type="nucleotide sequence ID" value="NZ_FUXZ01000015.1"/>
</dbReference>
<evidence type="ECO:0000259" key="1">
    <source>
        <dbReference type="Pfam" id="PF00149"/>
    </source>
</evidence>
<accession>A0A1T4W395</accession>
<dbReference type="GO" id="GO:0016787">
    <property type="term" value="F:hydrolase activity"/>
    <property type="evidence" value="ECO:0007669"/>
    <property type="project" value="InterPro"/>
</dbReference>
<dbReference type="Pfam" id="PF00149">
    <property type="entry name" value="Metallophos"/>
    <property type="match status" value="1"/>
</dbReference>
<gene>
    <name evidence="2" type="ORF">SAMN02745111_02175</name>
</gene>
<dbReference type="EMBL" id="FUXZ01000015">
    <property type="protein sequence ID" value="SKA71191.1"/>
    <property type="molecule type" value="Genomic_DNA"/>
</dbReference>
<sequence>MKVLVIPDIHLKKWIFDKAESMLNEGKADRAVCLMDIPDDWYMDFNTELYGDVFDRAIEFAKTYPDTLWCYGNHDVSYPWGRLETGYSPCAESIVISKLEELEETIQDSSKIAIIHRIDNVLFSHGGLCEEYVKWLDSQLNYEENLQTNYFEKNIDEMIMIINNTIQDNLWKSISPLWLRPQHGDIEAYRRDKYMQVVGHTPVEEIYEKNGFISTDVFSTYRDGRQIGESAFLVINSKTKEYEKLIF</sequence>
<evidence type="ECO:0000313" key="2">
    <source>
        <dbReference type="EMBL" id="SKA71191.1"/>
    </source>
</evidence>
<proteinExistence type="predicted"/>
<dbReference type="Gene3D" id="3.60.21.10">
    <property type="match status" value="1"/>
</dbReference>
<organism evidence="2 3">
    <name type="scientific">Eubacterium uniforme</name>
    <dbReference type="NCBI Taxonomy" id="39495"/>
    <lineage>
        <taxon>Bacteria</taxon>
        <taxon>Bacillati</taxon>
        <taxon>Bacillota</taxon>
        <taxon>Clostridia</taxon>
        <taxon>Eubacteriales</taxon>
        <taxon>Eubacteriaceae</taxon>
        <taxon>Eubacterium</taxon>
    </lineage>
</organism>
<dbReference type="InterPro" id="IPR029052">
    <property type="entry name" value="Metallo-depent_PP-like"/>
</dbReference>
<dbReference type="AlphaFoldDB" id="A0A1T4W395"/>
<protein>
    <submittedName>
        <fullName evidence="2">Calcineurin-like phosphoesterase</fullName>
    </submittedName>
</protein>
<dbReference type="SUPFAM" id="SSF56300">
    <property type="entry name" value="Metallo-dependent phosphatases"/>
    <property type="match status" value="1"/>
</dbReference>
<feature type="domain" description="Calcineurin-like phosphoesterase" evidence="1">
    <location>
        <begin position="1"/>
        <end position="204"/>
    </location>
</feature>